<reference evidence="1" key="1">
    <citation type="submission" date="2018-10" db="EMBL/GenBank/DDBJ databases">
        <title>Schaedlerella arabinophila gen. nov. sp. nov., isolated from the mouse intestinal tract and comparative analysis with the genome of the closely related altered Schaedler flora strain ASF502.</title>
        <authorList>
            <person name="Miyake S."/>
            <person name="Soh M."/>
            <person name="Seedorf H."/>
        </authorList>
    </citation>
    <scope>NUCLEOTIDE SEQUENCE [LARGE SCALE GENOMIC DNA]</scope>
    <source>
        <strain evidence="1">DSM 106076</strain>
    </source>
</reference>
<dbReference type="EMBL" id="RHJS01000002">
    <property type="protein sequence ID" value="RRK32053.1"/>
    <property type="molecule type" value="Genomic_DNA"/>
</dbReference>
<name>A0A426DHG5_9FIRM</name>
<dbReference type="Proteomes" id="UP000274920">
    <property type="component" value="Unassembled WGS sequence"/>
</dbReference>
<evidence type="ECO:0000313" key="2">
    <source>
        <dbReference type="Proteomes" id="UP000274920"/>
    </source>
</evidence>
<accession>A0A426DHG5</accession>
<keyword evidence="2" id="KW-1185">Reference proteome</keyword>
<sequence length="104" mass="12109">MVETAGKEYLLKLRKEQTHMREEILRLFTGKGTLSFQEIYLKMEEQYHRYCPFPYERDRILEGVVKNELAVLVSRRELAEIQAETGKGYCLALGDSRQKTGHAA</sequence>
<gene>
    <name evidence="1" type="ORF">EBB54_12235</name>
</gene>
<organism evidence="1 2">
    <name type="scientific">Schaedlerella arabinosiphila</name>
    <dbReference type="NCBI Taxonomy" id="2044587"/>
    <lineage>
        <taxon>Bacteria</taxon>
        <taxon>Bacillati</taxon>
        <taxon>Bacillota</taxon>
        <taxon>Clostridia</taxon>
        <taxon>Lachnospirales</taxon>
        <taxon>Lachnospiraceae</taxon>
        <taxon>Schaedlerella</taxon>
    </lineage>
</organism>
<comment type="caution">
    <text evidence="1">The sequence shown here is derived from an EMBL/GenBank/DDBJ whole genome shotgun (WGS) entry which is preliminary data.</text>
</comment>
<protein>
    <submittedName>
        <fullName evidence="1">Uncharacterized protein</fullName>
    </submittedName>
</protein>
<evidence type="ECO:0000313" key="1">
    <source>
        <dbReference type="EMBL" id="RRK32053.1"/>
    </source>
</evidence>
<proteinExistence type="predicted"/>
<dbReference type="AlphaFoldDB" id="A0A426DHG5"/>